<dbReference type="Gene3D" id="3.30.470.20">
    <property type="entry name" value="ATP-grasp fold, B domain"/>
    <property type="match status" value="1"/>
</dbReference>
<dbReference type="PRINTS" id="PR00145">
    <property type="entry name" value="ARGSUCLYASE"/>
</dbReference>
<reference evidence="8" key="1">
    <citation type="submission" date="2022-11" db="EMBL/GenBank/DDBJ databases">
        <title>Minimal conservation of predation-associated metabolite biosynthetic gene clusters underscores biosynthetic potential of Myxococcota including descriptions for ten novel species: Archangium lansinium sp. nov., Myxococcus landrumus sp. nov., Nannocystis bai.</title>
        <authorList>
            <person name="Ahearne A."/>
            <person name="Stevens C."/>
            <person name="Phillips K."/>
        </authorList>
    </citation>
    <scope>NUCLEOTIDE SEQUENCE</scope>
    <source>
        <strain evidence="8">Na p29</strain>
    </source>
</reference>
<dbReference type="PANTHER" id="PTHR48097">
    <property type="entry name" value="L-THREONINE ALDOLASE-RELATED"/>
    <property type="match status" value="1"/>
</dbReference>
<dbReference type="FunFam" id="3.40.640.10:FF:000030">
    <property type="entry name" value="Low-specificity L-threonine aldolase"/>
    <property type="match status" value="1"/>
</dbReference>
<dbReference type="Gene3D" id="3.40.50.20">
    <property type="match status" value="1"/>
</dbReference>
<dbReference type="InterPro" id="IPR000362">
    <property type="entry name" value="Fumarate_lyase_fam"/>
</dbReference>
<keyword evidence="3" id="KW-0663">Pyridoxal phosphate</keyword>
<dbReference type="InterPro" id="IPR001597">
    <property type="entry name" value="ArAA_b-elim_lyase/Thr_aldolase"/>
</dbReference>
<protein>
    <submittedName>
        <fullName evidence="8">ATP-grasp domain-containing protein</fullName>
    </submittedName>
</protein>
<keyword evidence="4" id="KW-0456">Lyase</keyword>
<dbReference type="InterPro" id="IPR024083">
    <property type="entry name" value="Fumarase/histidase_N"/>
</dbReference>
<gene>
    <name evidence="8" type="ORF">OV079_32425</name>
</gene>
<dbReference type="Gene3D" id="1.10.275.10">
    <property type="entry name" value="Fumarase/aspartase (N-terminal domain)"/>
    <property type="match status" value="1"/>
</dbReference>
<dbReference type="InterPro" id="IPR015424">
    <property type="entry name" value="PyrdxlP-dep_Trfase"/>
</dbReference>
<evidence type="ECO:0000256" key="3">
    <source>
        <dbReference type="ARBA" id="ARBA00022898"/>
    </source>
</evidence>
<evidence type="ECO:0000256" key="1">
    <source>
        <dbReference type="ARBA" id="ARBA00001933"/>
    </source>
</evidence>
<dbReference type="GO" id="GO:0008732">
    <property type="term" value="F:L-allo-threonine aldolase activity"/>
    <property type="evidence" value="ECO:0007669"/>
    <property type="project" value="TreeGrafter"/>
</dbReference>
<dbReference type="GO" id="GO:0006545">
    <property type="term" value="P:glycine biosynthetic process"/>
    <property type="evidence" value="ECO:0007669"/>
    <property type="project" value="TreeGrafter"/>
</dbReference>
<dbReference type="Gene3D" id="3.90.1150.10">
    <property type="entry name" value="Aspartate Aminotransferase, domain 1"/>
    <property type="match status" value="1"/>
</dbReference>
<evidence type="ECO:0000313" key="9">
    <source>
        <dbReference type="Proteomes" id="UP001150924"/>
    </source>
</evidence>
<dbReference type="EMBL" id="JAPNKE010000002">
    <property type="protein sequence ID" value="MCY1010192.1"/>
    <property type="molecule type" value="Genomic_DNA"/>
</dbReference>
<comment type="similarity">
    <text evidence="2">Belongs to the threonine aldolase family.</text>
</comment>
<feature type="region of interest" description="Disordered" evidence="6">
    <location>
        <begin position="870"/>
        <end position="896"/>
    </location>
</feature>
<evidence type="ECO:0000256" key="5">
    <source>
        <dbReference type="PROSITE-ProRule" id="PRU00409"/>
    </source>
</evidence>
<dbReference type="InterPro" id="IPR015421">
    <property type="entry name" value="PyrdxlP-dep_Trfase_major"/>
</dbReference>
<dbReference type="SUPFAM" id="SSF56059">
    <property type="entry name" value="Glutathione synthetase ATP-binding domain-like"/>
    <property type="match status" value="1"/>
</dbReference>
<dbReference type="InterPro" id="IPR008948">
    <property type="entry name" value="L-Aspartase-like"/>
</dbReference>
<dbReference type="Gene3D" id="1.10.40.30">
    <property type="entry name" value="Fumarase/aspartase (C-terminal domain)"/>
    <property type="match status" value="1"/>
</dbReference>
<dbReference type="AlphaFoldDB" id="A0A9X3EU36"/>
<evidence type="ECO:0000256" key="4">
    <source>
        <dbReference type="ARBA" id="ARBA00023239"/>
    </source>
</evidence>
<dbReference type="PANTHER" id="PTHR48097:SF9">
    <property type="entry name" value="L-THREONINE ALDOLASE"/>
    <property type="match status" value="1"/>
</dbReference>
<feature type="compositionally biased region" description="Low complexity" evidence="6">
    <location>
        <begin position="874"/>
        <end position="887"/>
    </location>
</feature>
<feature type="domain" description="ATP-grasp" evidence="7">
    <location>
        <begin position="120"/>
        <end position="320"/>
    </location>
</feature>
<dbReference type="PROSITE" id="PS50975">
    <property type="entry name" value="ATP_GRASP"/>
    <property type="match status" value="1"/>
</dbReference>
<comment type="cofactor">
    <cofactor evidence="1">
        <name>pyridoxal 5'-phosphate</name>
        <dbReference type="ChEBI" id="CHEBI:597326"/>
    </cofactor>
</comment>
<dbReference type="InterPro" id="IPR022761">
    <property type="entry name" value="Fumarate_lyase_N"/>
</dbReference>
<dbReference type="GO" id="GO:0005829">
    <property type="term" value="C:cytosol"/>
    <property type="evidence" value="ECO:0007669"/>
    <property type="project" value="TreeGrafter"/>
</dbReference>
<keyword evidence="9" id="KW-1185">Reference proteome</keyword>
<dbReference type="InterPro" id="IPR015422">
    <property type="entry name" value="PyrdxlP-dep_Trfase_small"/>
</dbReference>
<dbReference type="SUPFAM" id="SSF48557">
    <property type="entry name" value="L-aspartase-like"/>
    <property type="match status" value="1"/>
</dbReference>
<dbReference type="InterPro" id="IPR005479">
    <property type="entry name" value="CPAse_ATP-bd"/>
</dbReference>
<keyword evidence="5" id="KW-0547">Nucleotide-binding</keyword>
<comment type="caution">
    <text evidence="8">The sequence shown here is derived from an EMBL/GenBank/DDBJ whole genome shotgun (WGS) entry which is preliminary data.</text>
</comment>
<dbReference type="GO" id="GO:0005524">
    <property type="term" value="F:ATP binding"/>
    <property type="evidence" value="ECO:0007669"/>
    <property type="project" value="UniProtKB-UniRule"/>
</dbReference>
<dbReference type="FunFam" id="3.90.1150.10:FF:000041">
    <property type="entry name" value="Low-specificity L-threonine aldolase"/>
    <property type="match status" value="1"/>
</dbReference>
<dbReference type="InterPro" id="IPR023603">
    <property type="entry name" value="Low_specificity_L-TA-like"/>
</dbReference>
<dbReference type="Pfam" id="PF01212">
    <property type="entry name" value="Beta_elim_lyase"/>
    <property type="match status" value="1"/>
</dbReference>
<sequence length="1251" mass="133337">MSATRSRDGNGSFVFIESNTTGTGQLCLRRARERGFRVLFLTARPELYAYLSAEMVAPHVIDTGDVAAICRLLAQEGDVVGVMSTSEYFIETAAQVAARLALPGPDVEGVRNCRDKGRLARALARAGVNAPETFQVDAPALLEQLAPKLKFPVVVKPCFGSGSVGVRLVATAAELLQVGRKMLSEPRNERGIAAPPDILIQAFLPGEEFSVEVFSTGGRDHVVGITKKHLGAAPFFVEMGHDFPARVGPATGRALQSLVTEALRAVGYRAGPSHVECRLGSDGRPAIIEINPRLAGGMIPKVVEMAIGVDLLGAVVDFFAGREVELTPVRERCAAIRFFAAERAGVVEALHSPVGEPRTDDVEAVFGALKPVGTHVEPQGDFRDRIAYVIAASERPEVLEQALRSMLAHEVVQLSEPRAGDEGRIRKILMPEALEIVRKLPTPSERSAELERLAAIDEAHLLMLVEAGILDAAAVAPVLTEIAAMRAARFAELVDRQAPRGIYSLYEQALIARLGPQVAGAVHTARSRNDIHACLFKLEAREWLTHTFRALWRLRAALLAKAADTLDVVLPVYSQFQPGQPGVLAYYLWSIDAALARDQQALAQLVDDLQVCPLGAGAGAGTDFPIRPQVTAELLGFSTSQRSALDAVASRDLALRLLGAWAVCSTNLSRLAQDLQLWTMADVGLFTLPDELAGGSSLMPQKKNPYLLEIVKGKLVALPSALGFALHAMQKTPFSNAIEVGTEGVSQCGASATALADSCDLLRLMIEGLTPRPGRGEALARRGVVVATQVANALVRAGTMTFHEAHRAVGSRIAGALDVGGDPLAALAGLTQRHATTSAPRPGRCVTAAGRGWSASSSVRLLPSCGGAPTSFTGGARSGAPRSAGAARRSRPRSREVLTREDPMIDMLSDTVTQPTAAMRQAMFDAEVGDACYGEDPTVTRLEALAAEMLGKEDAALVCSGTQGNLTALLAHCPRGHEVILGDRTDLYDFEAGSVSVVGGLVLHPVATQSDGTLALTDLRAAIRDRLDHQCAPAGVLVLENPHCQMGGRVLPSEYVRKVRSLADEHGLPIHLDGARLFNAAVATGRSAAELARDADSVQFCLSKGLAAPFGSMVCGRRTFIDRVKRYRKLLGGGLRQGGIMASAGIVALSTMVDRLAEDHRRAARLAELLREVPGVRLTSRVVETNMIFFRVERDDLSTSDFLALLSRRGVRMGTLRDGVVRAVVHYMIGDEDIEAAAAAVRSIVSTGARR</sequence>
<dbReference type="PROSITE" id="PS00163">
    <property type="entry name" value="FUMARATE_LYASES"/>
    <property type="match status" value="1"/>
</dbReference>
<organism evidence="8 9">
    <name type="scientific">Nannocystis pusilla</name>
    <dbReference type="NCBI Taxonomy" id="889268"/>
    <lineage>
        <taxon>Bacteria</taxon>
        <taxon>Pseudomonadati</taxon>
        <taxon>Myxococcota</taxon>
        <taxon>Polyangia</taxon>
        <taxon>Nannocystales</taxon>
        <taxon>Nannocystaceae</taxon>
        <taxon>Nannocystis</taxon>
    </lineage>
</organism>
<dbReference type="PROSITE" id="PS00867">
    <property type="entry name" value="CPSASE_2"/>
    <property type="match status" value="1"/>
</dbReference>
<name>A0A9X3EU36_9BACT</name>
<dbReference type="Gene3D" id="3.40.640.10">
    <property type="entry name" value="Type I PLP-dependent aspartate aminotransferase-like (Major domain)"/>
    <property type="match status" value="1"/>
</dbReference>
<evidence type="ECO:0000256" key="2">
    <source>
        <dbReference type="ARBA" id="ARBA00006966"/>
    </source>
</evidence>
<dbReference type="InterPro" id="IPR011761">
    <property type="entry name" value="ATP-grasp"/>
</dbReference>
<dbReference type="PRINTS" id="PR00149">
    <property type="entry name" value="FUMRATELYASE"/>
</dbReference>
<keyword evidence="5" id="KW-0067">ATP-binding</keyword>
<dbReference type="GO" id="GO:0046872">
    <property type="term" value="F:metal ion binding"/>
    <property type="evidence" value="ECO:0007669"/>
    <property type="project" value="InterPro"/>
</dbReference>
<dbReference type="GO" id="GO:0006567">
    <property type="term" value="P:L-threonine catabolic process"/>
    <property type="evidence" value="ECO:0007669"/>
    <property type="project" value="TreeGrafter"/>
</dbReference>
<accession>A0A9X3EU36</accession>
<dbReference type="NCBIfam" id="NF041359">
    <property type="entry name" value="GntG_guanitoxin"/>
    <property type="match status" value="1"/>
</dbReference>
<dbReference type="SUPFAM" id="SSF53383">
    <property type="entry name" value="PLP-dependent transferases"/>
    <property type="match status" value="1"/>
</dbReference>
<dbReference type="NCBIfam" id="NF002563">
    <property type="entry name" value="PRK02186.1"/>
    <property type="match status" value="1"/>
</dbReference>
<dbReference type="InterPro" id="IPR020557">
    <property type="entry name" value="Fumarate_lyase_CS"/>
</dbReference>
<dbReference type="Gene3D" id="1.20.200.10">
    <property type="entry name" value="Fumarase/aspartase (Central domain)"/>
    <property type="match status" value="1"/>
</dbReference>
<evidence type="ECO:0000256" key="6">
    <source>
        <dbReference type="SAM" id="MobiDB-lite"/>
    </source>
</evidence>
<dbReference type="Pfam" id="PF13535">
    <property type="entry name" value="ATP-grasp_4"/>
    <property type="match status" value="1"/>
</dbReference>
<dbReference type="Proteomes" id="UP001150924">
    <property type="component" value="Unassembled WGS sequence"/>
</dbReference>
<evidence type="ECO:0000313" key="8">
    <source>
        <dbReference type="EMBL" id="MCY1010192.1"/>
    </source>
</evidence>
<evidence type="ECO:0000259" key="7">
    <source>
        <dbReference type="PROSITE" id="PS50975"/>
    </source>
</evidence>
<proteinExistence type="inferred from homology"/>
<dbReference type="Pfam" id="PF00206">
    <property type="entry name" value="Lyase_1"/>
    <property type="match status" value="1"/>
</dbReference>